<proteinExistence type="predicted"/>
<evidence type="ECO:0000313" key="3">
    <source>
        <dbReference type="Proteomes" id="UP001596620"/>
    </source>
</evidence>
<dbReference type="InterPro" id="IPR012337">
    <property type="entry name" value="RNaseH-like_sf"/>
</dbReference>
<evidence type="ECO:0000313" key="2">
    <source>
        <dbReference type="EMBL" id="MFC7746705.1"/>
    </source>
</evidence>
<reference evidence="3" key="1">
    <citation type="journal article" date="2019" name="Int. J. Syst. Evol. Microbiol.">
        <title>The Global Catalogue of Microorganisms (GCM) 10K type strain sequencing project: providing services to taxonomists for standard genome sequencing and annotation.</title>
        <authorList>
            <consortium name="The Broad Institute Genomics Platform"/>
            <consortium name="The Broad Institute Genome Sequencing Center for Infectious Disease"/>
            <person name="Wu L."/>
            <person name="Ma J."/>
        </authorList>
    </citation>
    <scope>NUCLEOTIDE SEQUENCE [LARGE SCALE GENOMIC DNA]</scope>
    <source>
        <strain evidence="3">JCM 30234</strain>
    </source>
</reference>
<dbReference type="InterPro" id="IPR036397">
    <property type="entry name" value="RNaseH_sf"/>
</dbReference>
<dbReference type="RefSeq" id="WP_382358215.1">
    <property type="nucleotide sequence ID" value="NZ_JBHTGR010000009.1"/>
</dbReference>
<dbReference type="InterPro" id="IPR001584">
    <property type="entry name" value="Integrase_cat-core"/>
</dbReference>
<comment type="caution">
    <text evidence="2">The sequence shown here is derived from an EMBL/GenBank/DDBJ whole genome shotgun (WGS) entry which is preliminary data.</text>
</comment>
<protein>
    <submittedName>
        <fullName evidence="2">Integrase core domain-containing protein</fullName>
    </submittedName>
</protein>
<dbReference type="Pfam" id="PF13683">
    <property type="entry name" value="rve_3"/>
    <property type="match status" value="1"/>
</dbReference>
<feature type="domain" description="Integrase catalytic" evidence="1">
    <location>
        <begin position="177"/>
        <end position="340"/>
    </location>
</feature>
<evidence type="ECO:0000259" key="1">
    <source>
        <dbReference type="PROSITE" id="PS50994"/>
    </source>
</evidence>
<dbReference type="PANTHER" id="PTHR46889">
    <property type="entry name" value="TRANSPOSASE INSF FOR INSERTION SEQUENCE IS3B-RELATED"/>
    <property type="match status" value="1"/>
</dbReference>
<gene>
    <name evidence="2" type="ORF">ACFQU8_05545</name>
</gene>
<dbReference type="Proteomes" id="UP001596620">
    <property type="component" value="Unassembled WGS sequence"/>
</dbReference>
<dbReference type="InterPro" id="IPR050900">
    <property type="entry name" value="Transposase_IS3/IS150/IS904"/>
</dbReference>
<organism evidence="2 3">
    <name type="scientific">Lentibacillus kimchii</name>
    <dbReference type="NCBI Taxonomy" id="1542911"/>
    <lineage>
        <taxon>Bacteria</taxon>
        <taxon>Bacillati</taxon>
        <taxon>Bacillota</taxon>
        <taxon>Bacilli</taxon>
        <taxon>Bacillales</taxon>
        <taxon>Bacillaceae</taxon>
        <taxon>Lentibacillus</taxon>
    </lineage>
</organism>
<accession>A0ABW2UVR0</accession>
<name>A0ABW2UVR0_9BACI</name>
<dbReference type="EMBL" id="JBHTGR010000009">
    <property type="protein sequence ID" value="MFC7746705.1"/>
    <property type="molecule type" value="Genomic_DNA"/>
</dbReference>
<dbReference type="PROSITE" id="PS50994">
    <property type="entry name" value="INTEGRASE"/>
    <property type="match status" value="1"/>
</dbReference>
<dbReference type="PANTHER" id="PTHR46889:SF4">
    <property type="entry name" value="TRANSPOSASE INSO FOR INSERTION SEQUENCE ELEMENT IS911B-RELATED"/>
    <property type="match status" value="1"/>
</dbReference>
<keyword evidence="3" id="KW-1185">Reference proteome</keyword>
<dbReference type="SUPFAM" id="SSF53098">
    <property type="entry name" value="Ribonuclease H-like"/>
    <property type="match status" value="1"/>
</dbReference>
<dbReference type="Gene3D" id="3.30.420.10">
    <property type="entry name" value="Ribonuclease H-like superfamily/Ribonuclease H"/>
    <property type="match status" value="1"/>
</dbReference>
<sequence>MIFIKNVLNLFKNWSYYLWQFIKLGFKSKHEIKMENMALRSQLSLYIHHYEKKQLPTPRPDQAFRQLWVLISKTSSIWRSVLKVVTPKTVIGWHRSAFKIYWKRKSQKPGRPRLSNEWIYEIKKMSKDNSLYSPEKIHEQFSLKGYTDVPAPNTIAKYLPETRKNPTKKQLETWKTFMSNHMDDTWAMDFLTVPTIKFEILYVFVIIHHKTRKIIHFGVTKNPNTAWVKQHLRDATPYSKAPKYLMHDNDPVFRSKEIKDFLYFSGIQPKATSFRSPWQNPYAERVNGILRRELFDHLIPLNENHLHNKLYEYVHNYYNSHRTHQGINSNTPIPTPTHLPVNINQAKLKATPVLNGLYHTYERVA</sequence>